<name>A0ABT5Z173_9ACTN</name>
<dbReference type="PROSITE" id="PS51352">
    <property type="entry name" value="THIOREDOXIN_2"/>
    <property type="match status" value="1"/>
</dbReference>
<dbReference type="PANTHER" id="PTHR12151:SF25">
    <property type="entry name" value="LINALOOL DEHYDRATASE_ISOMERASE DOMAIN-CONTAINING PROTEIN"/>
    <property type="match status" value="1"/>
</dbReference>
<dbReference type="EMBL" id="JARHTQ010000009">
    <property type="protein sequence ID" value="MDF2257387.1"/>
    <property type="molecule type" value="Genomic_DNA"/>
</dbReference>
<protein>
    <submittedName>
        <fullName evidence="5">SCO family protein</fullName>
    </submittedName>
</protein>
<dbReference type="Gene3D" id="3.40.30.10">
    <property type="entry name" value="Glutaredoxin"/>
    <property type="match status" value="1"/>
</dbReference>
<gene>
    <name evidence="5" type="ORF">P2L57_17145</name>
</gene>
<evidence type="ECO:0000256" key="3">
    <source>
        <dbReference type="SAM" id="SignalP"/>
    </source>
</evidence>
<accession>A0ABT5Z173</accession>
<feature type="signal peptide" evidence="3">
    <location>
        <begin position="1"/>
        <end position="21"/>
    </location>
</feature>
<dbReference type="CDD" id="cd02968">
    <property type="entry name" value="SCO"/>
    <property type="match status" value="1"/>
</dbReference>
<evidence type="ECO:0000256" key="2">
    <source>
        <dbReference type="ARBA" id="ARBA00023008"/>
    </source>
</evidence>
<organism evidence="5 6">
    <name type="scientific">Streptantibioticus ferralitis</name>
    <dbReference type="NCBI Taxonomy" id="236510"/>
    <lineage>
        <taxon>Bacteria</taxon>
        <taxon>Bacillati</taxon>
        <taxon>Actinomycetota</taxon>
        <taxon>Actinomycetes</taxon>
        <taxon>Kitasatosporales</taxon>
        <taxon>Streptomycetaceae</taxon>
        <taxon>Streptantibioticus</taxon>
    </lineage>
</organism>
<evidence type="ECO:0000313" key="6">
    <source>
        <dbReference type="Proteomes" id="UP001220022"/>
    </source>
</evidence>
<dbReference type="InterPro" id="IPR013766">
    <property type="entry name" value="Thioredoxin_domain"/>
</dbReference>
<keyword evidence="6" id="KW-1185">Reference proteome</keyword>
<comment type="similarity">
    <text evidence="1">Belongs to the SCO1/2 family.</text>
</comment>
<dbReference type="InterPro" id="IPR036249">
    <property type="entry name" value="Thioredoxin-like_sf"/>
</dbReference>
<comment type="caution">
    <text evidence="5">The sequence shown here is derived from an EMBL/GenBank/DDBJ whole genome shotgun (WGS) entry which is preliminary data.</text>
</comment>
<dbReference type="Pfam" id="PF02630">
    <property type="entry name" value="SCO1-SenC"/>
    <property type="match status" value="1"/>
</dbReference>
<feature type="domain" description="Thioredoxin" evidence="4">
    <location>
        <begin position="52"/>
        <end position="217"/>
    </location>
</feature>
<dbReference type="RefSeq" id="WP_275815302.1">
    <property type="nucleotide sequence ID" value="NZ_BAAANM010000016.1"/>
</dbReference>
<dbReference type="PROSITE" id="PS51257">
    <property type="entry name" value="PROKAR_LIPOPROTEIN"/>
    <property type="match status" value="1"/>
</dbReference>
<evidence type="ECO:0000313" key="5">
    <source>
        <dbReference type="EMBL" id="MDF2257387.1"/>
    </source>
</evidence>
<proteinExistence type="inferred from homology"/>
<reference evidence="5 6" key="1">
    <citation type="submission" date="2023-03" db="EMBL/GenBank/DDBJ databases">
        <title>Draft genome sequence of type strain Streptomyces ferralitis JCM 14344.</title>
        <authorList>
            <person name="Klaysubun C."/>
            <person name="Duangmal K."/>
        </authorList>
    </citation>
    <scope>NUCLEOTIDE SEQUENCE [LARGE SCALE GENOMIC DNA]</scope>
    <source>
        <strain evidence="5 6">JCM 14344</strain>
    </source>
</reference>
<dbReference type="SUPFAM" id="SSF52833">
    <property type="entry name" value="Thioredoxin-like"/>
    <property type="match status" value="1"/>
</dbReference>
<keyword evidence="2" id="KW-0186">Copper</keyword>
<evidence type="ECO:0000259" key="4">
    <source>
        <dbReference type="PROSITE" id="PS51352"/>
    </source>
</evidence>
<dbReference type="Proteomes" id="UP001220022">
    <property type="component" value="Unassembled WGS sequence"/>
</dbReference>
<dbReference type="PANTHER" id="PTHR12151">
    <property type="entry name" value="ELECTRON TRANSPORT PROTIN SCO1/SENC FAMILY MEMBER"/>
    <property type="match status" value="1"/>
</dbReference>
<keyword evidence="3" id="KW-0732">Signal</keyword>
<feature type="chain" id="PRO_5046272056" evidence="3">
    <location>
        <begin position="22"/>
        <end position="221"/>
    </location>
</feature>
<dbReference type="InterPro" id="IPR003782">
    <property type="entry name" value="SCO1/SenC"/>
</dbReference>
<evidence type="ECO:0000256" key="1">
    <source>
        <dbReference type="ARBA" id="ARBA00010996"/>
    </source>
</evidence>
<sequence length="221" mass="23496">MRTHKLRARSAAFCAAFAATAALTLTACGSSTDDKPVASVSASATSGSALPLSPAQPKPNLVLTDTHGHSYDLAKETAGRPVLLYFGYTHCPDVCPLIMSDIGNAKRKLPKDEQDKLQVVFITTDPDRDTPQRLAGWLPGQGQGFIGLTGSFDAIQAGAKSVGITIEKPVKQKDGSYTVTHSAEVLAFSPKDDKAHYAYTDSADSATYQRDIPKLIKGEDL</sequence>